<name>A0AAN7TI81_9PEZI</name>
<feature type="region of interest" description="Disordered" evidence="1">
    <location>
        <begin position="1395"/>
        <end position="1421"/>
    </location>
</feature>
<evidence type="ECO:0000313" key="4">
    <source>
        <dbReference type="Proteomes" id="UP001310890"/>
    </source>
</evidence>
<evidence type="ECO:0000256" key="1">
    <source>
        <dbReference type="SAM" id="MobiDB-lite"/>
    </source>
</evidence>
<evidence type="ECO:0000256" key="2">
    <source>
        <dbReference type="SAM" id="SignalP"/>
    </source>
</evidence>
<feature type="compositionally biased region" description="Low complexity" evidence="1">
    <location>
        <begin position="1405"/>
        <end position="1421"/>
    </location>
</feature>
<feature type="compositionally biased region" description="Polar residues" evidence="1">
    <location>
        <begin position="114"/>
        <end position="144"/>
    </location>
</feature>
<sequence length="1450" mass="143689">MGAFTFVSSFQLLFLVVTSNVVTAQSSTSTTNVLVSAILQGLGFDNANAAATSTLGLSLEGKLASQLPKYNYTNSTTSASTTFLAVYSSSSSSSSTSVPTPASTASLDVYNSTVPSTAPTEAPSTLSGTLTPNGTATSTSELVTTSPLNSSATLNSSASVITDTANQKTVLASAIWTVPSTGTGLPYASECNREWQSYINMTGGLNAGDYSYQTSSYYVTNFSAPVTTLCAGNTQVIDAPVATASFLRPWTTDNVVYSATLTMPPTPSCTVPTAECSAIGFTSAGIYNAPEGCDPSPSTTCGGPCTIKGSDVQVLYFSIPSTANATKDVCMASPTPGPANQACPYGAFVTSTNTVTTTFTGVSSTGASTGVYGTATDTAVLDGSQLYTSVFTETLSECVYTSAAAGYQNRTAPYIMSGGNKYYEDMVYLSFKSVWAVNSCGSTVGTPRTGSLIAMSSSEVYSVCTQQAGSAAFAYNFQDLSGYVPASAWNCQPYCESIWNSYAAGTGGPSQQLVGNTPEDLGAILPPSPGDFYVNDQLVFENEGGYCGPFPYQSWYKPYVAVPPQVRALDPAWESCVLAFEGWYDPPTVLTQEASVVLPTAPTAAAASTPSPVPAQTTTTGSATSLAQPSSSITAIAQSTTSTPTVASSGPPSSDAIASSEVAISSSSARTTTSADSIVSATTSKAGIVASSVASLPILASSSPTANSVPQASSADPSAATQTSSVAQVAASNILSALTAEKSSTAADSTSTLASLKSSVAQISSLPAASSLANDPGTVASSQLYTTVAVGGTSVIVSQDPASSNAVVDGTTVVQGAQTTIQGQTVSVGSQGVQIGSTHVSVTQAQATVQSETVSQALTTQVTLGSSAFTIAAAATSQSVSAVVVAAGRSTATLAAGQTSVVGGQVVSVPSSGGVVVGQGSSATTIALVSSRGPTVISNGQAPPQQTTTGVSAATQAAVTGNTGQSLTIIQQGQSYSVADKDSTIVLAAGASTTFNGQTISLLSTTGAVQINGSPVTLVPASTPLGTVVTQAVFASNNGAQPITVVQQGSSYAVAVGTSTAHLAAGSVIVVAGATISAPPASGSVVLINGQSAVLSTVNALSSPLGVGAVITGSTGQVATVLRQGSSYLVQAGTTNIAIAAGSATVVNGLSLSVPTSGNAPVVNGQTIIVSTLSSPSIFGAIVTGTMGQVATVLQQGSSYLVQAGLTTISIAAGSATVVNGLSLSVPTSGSPPVVNGQTITISTLSSATIATIQTVETGARYTVLQQGSSFVVQAESSSTTVSAGAQVEVGGQTVSIPSSIASNGYSSAFSPPSQSQAVATQATLDGANSQLFTVVKQGSSYLVQDGSSTAVLATGGLVPFDGATVSMAASGNAVVANGQTVSLSAVTAPQTRSMMGLPTISPTSRASGQTGSASSSSSSEASSAGKHVMLSAPGSALVVLTLSIFVLLI</sequence>
<feature type="region of interest" description="Disordered" evidence="1">
    <location>
        <begin position="114"/>
        <end position="153"/>
    </location>
</feature>
<feature type="signal peptide" evidence="2">
    <location>
        <begin position="1"/>
        <end position="24"/>
    </location>
</feature>
<feature type="compositionally biased region" description="Low complexity" evidence="1">
    <location>
        <begin position="628"/>
        <end position="645"/>
    </location>
</feature>
<keyword evidence="2" id="KW-0732">Signal</keyword>
<feature type="compositionally biased region" description="Low complexity" evidence="1">
    <location>
        <begin position="604"/>
        <end position="620"/>
    </location>
</feature>
<protein>
    <submittedName>
        <fullName evidence="3">Uncharacterized protein</fullName>
    </submittedName>
</protein>
<comment type="caution">
    <text evidence="3">The sequence shown here is derived from an EMBL/GenBank/DDBJ whole genome shotgun (WGS) entry which is preliminary data.</text>
</comment>
<proteinExistence type="predicted"/>
<evidence type="ECO:0000313" key="3">
    <source>
        <dbReference type="EMBL" id="KAK5118322.1"/>
    </source>
</evidence>
<dbReference type="EMBL" id="JAVRRL010000002">
    <property type="protein sequence ID" value="KAK5118322.1"/>
    <property type="molecule type" value="Genomic_DNA"/>
</dbReference>
<organism evidence="3 4">
    <name type="scientific">Meristemomyces frigidus</name>
    <dbReference type="NCBI Taxonomy" id="1508187"/>
    <lineage>
        <taxon>Eukaryota</taxon>
        <taxon>Fungi</taxon>
        <taxon>Dikarya</taxon>
        <taxon>Ascomycota</taxon>
        <taxon>Pezizomycotina</taxon>
        <taxon>Dothideomycetes</taxon>
        <taxon>Dothideomycetidae</taxon>
        <taxon>Mycosphaerellales</taxon>
        <taxon>Teratosphaeriaceae</taxon>
        <taxon>Meristemomyces</taxon>
    </lineage>
</organism>
<feature type="chain" id="PRO_5042948151" evidence="2">
    <location>
        <begin position="25"/>
        <end position="1450"/>
    </location>
</feature>
<accession>A0AAN7TI81</accession>
<dbReference type="Proteomes" id="UP001310890">
    <property type="component" value="Unassembled WGS sequence"/>
</dbReference>
<feature type="region of interest" description="Disordered" evidence="1">
    <location>
        <begin position="604"/>
        <end position="661"/>
    </location>
</feature>
<reference evidence="3" key="1">
    <citation type="submission" date="2023-08" db="EMBL/GenBank/DDBJ databases">
        <title>Black Yeasts Isolated from many extreme environments.</title>
        <authorList>
            <person name="Coleine C."/>
            <person name="Stajich J.E."/>
            <person name="Selbmann L."/>
        </authorList>
    </citation>
    <scope>NUCLEOTIDE SEQUENCE</scope>
    <source>
        <strain evidence="3">CCFEE 5401</strain>
    </source>
</reference>
<gene>
    <name evidence="3" type="ORF">LTR62_002835</name>
</gene>